<dbReference type="SUPFAM" id="SSF52540">
    <property type="entry name" value="P-loop containing nucleoside triphosphate hydrolases"/>
    <property type="match status" value="1"/>
</dbReference>
<keyword evidence="5 11" id="KW-0067">ATP-binding</keyword>
<evidence type="ECO:0000313" key="11">
    <source>
        <dbReference type="EMBL" id="MBC3810398.1"/>
    </source>
</evidence>
<sequence>MPRDMSTTENTTPKSEKKLAVQLLVQAAQPEKKHVIWGVFFLLIAAGLEALGPLLGKAFIDRYLLPRSMDWPAVIALLVAYVVTGWGATWLRYMQLTRLAGVAMRSVRRLREQVYGHVLRLPMAFFDKAITGQLVSRVTNDTESVKNLYVQVLFVMLDSSIVVLGALVAMAWLDWRLMLIVITLIPAVVIIVWFYQRWSAPAVSRARQLRSDINAQVAESISGMSALQASNAEQRFGQRFANTNQLHYVARLDELRANAWLLRPALDLLNSVLLVVVIYSFGQRSFSGVEVGILYAFVSYIARVVDPLIQITLQFGQIQQAVVSAARVNTLLHEQQATNTSTDVQMLSGDVNIAHLSFAYSAGHPVLQDVNLHVPAGSFFGVVGHTGSGKSTLMSLLLRFYSAQSGSIRIDGHDIAAFSDEHFRASVGLVPQEPFLLAASARENIAMGRSISEADIITAAKAAHVHEFILQLEHGYDTPLGEGGARLSTGQKQLIAIARALAGRPRILFLDEATSHIDSETEQIVQIALNELRGKVTIIAIAHRLSTIRDADSIIVLNHGKIAEQGQHQELMQIDQGIYQKLYLLQTLED</sequence>
<proteinExistence type="predicted"/>
<dbReference type="InterPro" id="IPR011527">
    <property type="entry name" value="ABC1_TM_dom"/>
</dbReference>
<dbReference type="PANTHER" id="PTHR43394:SF1">
    <property type="entry name" value="ATP-BINDING CASSETTE SUB-FAMILY B MEMBER 10, MITOCHONDRIAL"/>
    <property type="match status" value="1"/>
</dbReference>
<feature type="domain" description="ABC transporter" evidence="9">
    <location>
        <begin position="351"/>
        <end position="584"/>
    </location>
</feature>
<keyword evidence="3 8" id="KW-0812">Transmembrane</keyword>
<feature type="domain" description="ABC transmembrane type-1" evidence="10">
    <location>
        <begin position="36"/>
        <end position="320"/>
    </location>
</feature>
<evidence type="ECO:0000256" key="7">
    <source>
        <dbReference type="ARBA" id="ARBA00023136"/>
    </source>
</evidence>
<evidence type="ECO:0000256" key="5">
    <source>
        <dbReference type="ARBA" id="ARBA00022840"/>
    </source>
</evidence>
<dbReference type="CDD" id="cd18544">
    <property type="entry name" value="ABC_6TM_TmrA_like"/>
    <property type="match status" value="1"/>
</dbReference>
<dbReference type="GO" id="GO:0005524">
    <property type="term" value="F:ATP binding"/>
    <property type="evidence" value="ECO:0007669"/>
    <property type="project" value="UniProtKB-KW"/>
</dbReference>
<feature type="transmembrane region" description="Helical" evidence="8">
    <location>
        <begin position="260"/>
        <end position="281"/>
    </location>
</feature>
<evidence type="ECO:0000259" key="10">
    <source>
        <dbReference type="PROSITE" id="PS50929"/>
    </source>
</evidence>
<dbReference type="EMBL" id="JACOFT010000001">
    <property type="protein sequence ID" value="MBC3810398.1"/>
    <property type="molecule type" value="Genomic_DNA"/>
</dbReference>
<comment type="subcellular location">
    <subcellularLocation>
        <location evidence="1">Cell membrane</location>
        <topology evidence="1">Multi-pass membrane protein</topology>
    </subcellularLocation>
</comment>
<keyword evidence="7 8" id="KW-0472">Membrane</keyword>
<dbReference type="InterPro" id="IPR003593">
    <property type="entry name" value="AAA+_ATPase"/>
</dbReference>
<keyword evidence="6 8" id="KW-1133">Transmembrane helix</keyword>
<evidence type="ECO:0000313" key="12">
    <source>
        <dbReference type="Proteomes" id="UP000637632"/>
    </source>
</evidence>
<dbReference type="InterPro" id="IPR036640">
    <property type="entry name" value="ABC1_TM_sf"/>
</dbReference>
<name>A0ABR6XCH0_9BURK</name>
<reference evidence="11 12" key="1">
    <citation type="submission" date="2020-08" db="EMBL/GenBank/DDBJ databases">
        <title>Novel species isolated from subtropical streams in China.</title>
        <authorList>
            <person name="Lu H."/>
        </authorList>
    </citation>
    <scope>NUCLEOTIDE SEQUENCE [LARGE SCALE GENOMIC DNA]</scope>
    <source>
        <strain evidence="11 12">CCTCC AB 2015119</strain>
    </source>
</reference>
<protein>
    <submittedName>
        <fullName evidence="11">ATP-binding cassette domain-containing protein</fullName>
    </submittedName>
</protein>
<feature type="transmembrane region" description="Helical" evidence="8">
    <location>
        <begin position="177"/>
        <end position="195"/>
    </location>
</feature>
<evidence type="ECO:0000256" key="4">
    <source>
        <dbReference type="ARBA" id="ARBA00022741"/>
    </source>
</evidence>
<dbReference type="Pfam" id="PF00664">
    <property type="entry name" value="ABC_membrane"/>
    <property type="match status" value="1"/>
</dbReference>
<evidence type="ECO:0000256" key="8">
    <source>
        <dbReference type="SAM" id="Phobius"/>
    </source>
</evidence>
<gene>
    <name evidence="11" type="ORF">H8K26_03005</name>
</gene>
<organism evidence="11 12">
    <name type="scientific">Undibacterium aquatile</name>
    <dbReference type="NCBI Taxonomy" id="1537398"/>
    <lineage>
        <taxon>Bacteria</taxon>
        <taxon>Pseudomonadati</taxon>
        <taxon>Pseudomonadota</taxon>
        <taxon>Betaproteobacteria</taxon>
        <taxon>Burkholderiales</taxon>
        <taxon>Oxalobacteraceae</taxon>
        <taxon>Undibacterium</taxon>
    </lineage>
</organism>
<dbReference type="InterPro" id="IPR039421">
    <property type="entry name" value="Type_1_exporter"/>
</dbReference>
<evidence type="ECO:0000256" key="3">
    <source>
        <dbReference type="ARBA" id="ARBA00022692"/>
    </source>
</evidence>
<feature type="transmembrane region" description="Helical" evidence="8">
    <location>
        <begin position="71"/>
        <end position="93"/>
    </location>
</feature>
<dbReference type="Gene3D" id="3.40.50.300">
    <property type="entry name" value="P-loop containing nucleotide triphosphate hydrolases"/>
    <property type="match status" value="1"/>
</dbReference>
<keyword evidence="12" id="KW-1185">Reference proteome</keyword>
<dbReference type="SMART" id="SM00382">
    <property type="entry name" value="AAA"/>
    <property type="match status" value="1"/>
</dbReference>
<dbReference type="SUPFAM" id="SSF90123">
    <property type="entry name" value="ABC transporter transmembrane region"/>
    <property type="match status" value="1"/>
</dbReference>
<feature type="transmembrane region" description="Helical" evidence="8">
    <location>
        <begin position="35"/>
        <end position="59"/>
    </location>
</feature>
<evidence type="ECO:0000256" key="6">
    <source>
        <dbReference type="ARBA" id="ARBA00022989"/>
    </source>
</evidence>
<evidence type="ECO:0000256" key="2">
    <source>
        <dbReference type="ARBA" id="ARBA00022475"/>
    </source>
</evidence>
<dbReference type="Gene3D" id="1.20.1560.10">
    <property type="entry name" value="ABC transporter type 1, transmembrane domain"/>
    <property type="match status" value="1"/>
</dbReference>
<feature type="transmembrane region" description="Helical" evidence="8">
    <location>
        <begin position="148"/>
        <end position="170"/>
    </location>
</feature>
<evidence type="ECO:0000259" key="9">
    <source>
        <dbReference type="PROSITE" id="PS50893"/>
    </source>
</evidence>
<evidence type="ECO:0000256" key="1">
    <source>
        <dbReference type="ARBA" id="ARBA00004651"/>
    </source>
</evidence>
<keyword evidence="2" id="KW-1003">Cell membrane</keyword>
<dbReference type="InterPro" id="IPR027417">
    <property type="entry name" value="P-loop_NTPase"/>
</dbReference>
<dbReference type="PANTHER" id="PTHR43394">
    <property type="entry name" value="ATP-DEPENDENT PERMEASE MDL1, MITOCHONDRIAL"/>
    <property type="match status" value="1"/>
</dbReference>
<dbReference type="PROSITE" id="PS50893">
    <property type="entry name" value="ABC_TRANSPORTER_2"/>
    <property type="match status" value="1"/>
</dbReference>
<keyword evidence="4" id="KW-0547">Nucleotide-binding</keyword>
<dbReference type="InterPro" id="IPR003439">
    <property type="entry name" value="ABC_transporter-like_ATP-bd"/>
</dbReference>
<accession>A0ABR6XCH0</accession>
<dbReference type="Pfam" id="PF00005">
    <property type="entry name" value="ABC_tran"/>
    <property type="match status" value="1"/>
</dbReference>
<dbReference type="PROSITE" id="PS50929">
    <property type="entry name" value="ABC_TM1F"/>
    <property type="match status" value="1"/>
</dbReference>
<comment type="caution">
    <text evidence="11">The sequence shown here is derived from an EMBL/GenBank/DDBJ whole genome shotgun (WGS) entry which is preliminary data.</text>
</comment>
<dbReference type="Proteomes" id="UP000637632">
    <property type="component" value="Unassembled WGS sequence"/>
</dbReference>